<dbReference type="InterPro" id="IPR008334">
    <property type="entry name" value="5'-Nucleotdase_C"/>
</dbReference>
<keyword evidence="1" id="KW-0547">Nucleotide-binding</keyword>
<dbReference type="PANTHER" id="PTHR11575">
    <property type="entry name" value="5'-NUCLEOTIDASE-RELATED"/>
    <property type="match status" value="1"/>
</dbReference>
<dbReference type="Pfam" id="PF02872">
    <property type="entry name" value="5_nucleotid_C"/>
    <property type="match status" value="1"/>
</dbReference>
<reference evidence="3" key="2">
    <citation type="submission" date="2023-01" db="EMBL/GenBank/DDBJ databases">
        <title>Draft genome sequence of Maritalea porphyrae strain NBRC 107169.</title>
        <authorList>
            <person name="Sun Q."/>
            <person name="Mori K."/>
        </authorList>
    </citation>
    <scope>NUCLEOTIDE SEQUENCE</scope>
    <source>
        <strain evidence="3">NBRC 107169</strain>
    </source>
</reference>
<dbReference type="InterPro" id="IPR030998">
    <property type="entry name" value="Thiosulf_SoxB"/>
</dbReference>
<dbReference type="PROSITE" id="PS51318">
    <property type="entry name" value="TAT"/>
    <property type="match status" value="1"/>
</dbReference>
<keyword evidence="4" id="KW-1185">Reference proteome</keyword>
<dbReference type="Gene3D" id="3.90.780.10">
    <property type="entry name" value="5'-Nucleotidase, C-terminal domain"/>
    <property type="match status" value="1"/>
</dbReference>
<dbReference type="InterPro" id="IPR036907">
    <property type="entry name" value="5'-Nucleotdase_C_sf"/>
</dbReference>
<comment type="similarity">
    <text evidence="1">Belongs to the 5'-nucleotidase family.</text>
</comment>
<protein>
    <submittedName>
        <fullName evidence="3">Thiosulfohydrolase SoxB</fullName>
    </submittedName>
</protein>
<dbReference type="InterPro" id="IPR006179">
    <property type="entry name" value="5_nucleotidase/apyrase"/>
</dbReference>
<dbReference type="InterPro" id="IPR006311">
    <property type="entry name" value="TAT_signal"/>
</dbReference>
<dbReference type="InterPro" id="IPR041829">
    <property type="entry name" value="SoxB_N"/>
</dbReference>
<gene>
    <name evidence="3" type="primary">soxB</name>
    <name evidence="3" type="ORF">GCM10007879_01740</name>
</gene>
<feature type="domain" description="5'-Nucleotidase C-terminal" evidence="2">
    <location>
        <begin position="396"/>
        <end position="526"/>
    </location>
</feature>
<evidence type="ECO:0000313" key="4">
    <source>
        <dbReference type="Proteomes" id="UP001161405"/>
    </source>
</evidence>
<sequence>MFSRREFLMAAVATSAIGGLGMPGQWARAAARQELSQSDLLDMDAYGNVTLVHITDLHAQLMPVFFREPSINLGVGDAYGKPPHVTGKDFLDLYNIQPGSAQAYALTSEDYVNLAKSYGKMGGMDRIATVVNSIRSSRADNMLLLDGGDTWQGSYTSNMTHGADMVEVMNALKPDAMTGHWEFTYGVDRVTEIVDELPFPFLGSNIYDAEWNEPAFEGYKIFERGGVKVGVIGQAFPYTPIANPRWMFPNWSFGIREEDIARNIEAARADGAELIVLLSHNGFDVDRALAKRVDGIDVILCGHTHDALPEPLLVNKTLLVATGSHGKFVSRLDLDVQKGDVKGFKYRLVPIFSDVIEQDAEMTALVEKVRAPYSEELARELGTTDSLLYRRGNFNGTFDDLICQALIEERDADIALSPGFRWGTSVLPGEAITVEDLHNACAMTYPSAYRSEMTGKTIHDILEDVADNLFNADPYYQQGGDMVRVGGMGYTIDPTKTIGNRITDMTLLESGEKINPESTYVVAGWASVSEDVEGPAIWDVVEDHLQKNPVVALEPNRSVKVISS</sequence>
<organism evidence="3 4">
    <name type="scientific">Maritalea porphyrae</name>
    <dbReference type="NCBI Taxonomy" id="880732"/>
    <lineage>
        <taxon>Bacteria</taxon>
        <taxon>Pseudomonadati</taxon>
        <taxon>Pseudomonadota</taxon>
        <taxon>Alphaproteobacteria</taxon>
        <taxon>Hyphomicrobiales</taxon>
        <taxon>Devosiaceae</taxon>
        <taxon>Maritalea</taxon>
    </lineage>
</organism>
<keyword evidence="1" id="KW-0378">Hydrolase</keyword>
<dbReference type="PANTHER" id="PTHR11575:SF42">
    <property type="entry name" value="SULFUR OXIDATION PROTEIN SOXB"/>
    <property type="match status" value="1"/>
</dbReference>
<proteinExistence type="inferred from homology"/>
<dbReference type="SUPFAM" id="SSF55816">
    <property type="entry name" value="5'-nucleotidase (syn. UDP-sugar hydrolase), C-terminal domain"/>
    <property type="match status" value="1"/>
</dbReference>
<evidence type="ECO:0000259" key="2">
    <source>
        <dbReference type="Pfam" id="PF02872"/>
    </source>
</evidence>
<dbReference type="RefSeq" id="WP_284361079.1">
    <property type="nucleotide sequence ID" value="NZ_BSNI01000001.1"/>
</dbReference>
<name>A0ABQ5UM52_9HYPH</name>
<evidence type="ECO:0000256" key="1">
    <source>
        <dbReference type="RuleBase" id="RU362119"/>
    </source>
</evidence>
<comment type="caution">
    <text evidence="3">The sequence shown here is derived from an EMBL/GenBank/DDBJ whole genome shotgun (WGS) entry which is preliminary data.</text>
</comment>
<evidence type="ECO:0000313" key="3">
    <source>
        <dbReference type="EMBL" id="GLQ15925.1"/>
    </source>
</evidence>
<dbReference type="InterPro" id="IPR029052">
    <property type="entry name" value="Metallo-depent_PP-like"/>
</dbReference>
<dbReference type="Gene3D" id="3.60.21.10">
    <property type="match status" value="1"/>
</dbReference>
<accession>A0ABQ5UM52</accession>
<dbReference type="NCBIfam" id="TIGR04486">
    <property type="entry name" value="thiosulf_SoxB"/>
    <property type="match status" value="1"/>
</dbReference>
<dbReference type="PRINTS" id="PR01607">
    <property type="entry name" value="APYRASEFAMLY"/>
</dbReference>
<dbReference type="EMBL" id="BSNI01000001">
    <property type="protein sequence ID" value="GLQ15925.1"/>
    <property type="molecule type" value="Genomic_DNA"/>
</dbReference>
<dbReference type="Gene3D" id="6.10.140.570">
    <property type="match status" value="1"/>
</dbReference>
<reference evidence="3" key="1">
    <citation type="journal article" date="2014" name="Int. J. Syst. Evol. Microbiol.">
        <title>Complete genome of a new Firmicutes species belonging to the dominant human colonic microbiota ('Ruminococcus bicirculans') reveals two chromosomes and a selective capacity to utilize plant glucans.</title>
        <authorList>
            <consortium name="NISC Comparative Sequencing Program"/>
            <person name="Wegmann U."/>
            <person name="Louis P."/>
            <person name="Goesmann A."/>
            <person name="Henrissat B."/>
            <person name="Duncan S.H."/>
            <person name="Flint H.J."/>
        </authorList>
    </citation>
    <scope>NUCLEOTIDE SEQUENCE</scope>
    <source>
        <strain evidence="3">NBRC 107169</strain>
    </source>
</reference>
<dbReference type="SUPFAM" id="SSF56300">
    <property type="entry name" value="Metallo-dependent phosphatases"/>
    <property type="match status" value="1"/>
</dbReference>
<dbReference type="Proteomes" id="UP001161405">
    <property type="component" value="Unassembled WGS sequence"/>
</dbReference>
<dbReference type="CDD" id="cd07411">
    <property type="entry name" value="MPP_SoxB_N"/>
    <property type="match status" value="1"/>
</dbReference>